<feature type="region of interest" description="Disordered" evidence="1">
    <location>
        <begin position="248"/>
        <end position="279"/>
    </location>
</feature>
<accession>A0A4Y7JM48</accession>
<dbReference type="AlphaFoldDB" id="A0A4Y7JM48"/>
<dbReference type="EMBL" id="CM010719">
    <property type="protein sequence ID" value="RZC61092.1"/>
    <property type="molecule type" value="Genomic_DNA"/>
</dbReference>
<proteinExistence type="predicted"/>
<protein>
    <submittedName>
        <fullName evidence="2">Uncharacterized protein</fullName>
    </submittedName>
</protein>
<evidence type="ECO:0000256" key="1">
    <source>
        <dbReference type="SAM" id="MobiDB-lite"/>
    </source>
</evidence>
<gene>
    <name evidence="2" type="ORF">C5167_022840</name>
</gene>
<name>A0A4Y7JM48_PAPSO</name>
<reference evidence="2 3" key="1">
    <citation type="journal article" date="2018" name="Science">
        <title>The opium poppy genome and morphinan production.</title>
        <authorList>
            <person name="Guo L."/>
            <person name="Winzer T."/>
            <person name="Yang X."/>
            <person name="Li Y."/>
            <person name="Ning Z."/>
            <person name="He Z."/>
            <person name="Teodor R."/>
            <person name="Lu Y."/>
            <person name="Bowser T.A."/>
            <person name="Graham I.A."/>
            <person name="Ye K."/>
        </authorList>
    </citation>
    <scope>NUCLEOTIDE SEQUENCE [LARGE SCALE GENOMIC DNA]</scope>
    <source>
        <strain evidence="3">cv. HN1</strain>
        <tissue evidence="2">Leaves</tissue>
    </source>
</reference>
<sequence>MDIGGARDNIELCSLPPLEAVKIPADNLKALLKKFGLDNVKYRDYPPHLQSFRKEIALAKECVQEIVDFGRYAALGKYRGGRPNWKYFTKWYYDAGGMEELERAVGGDPAAAECSDDDLEDEISNKGDLKDEISNKDDLKDEIFELLLEIEEALDNIELRTLPPLDVKIPADQLEALLKKWGLDSVKCGDYPPHLQSFGKDIEFLKVRDRETADFGKYAAAGKYSGRRPYWVDFKKWYDAGGMVELESSESKNERDALPTAQDQIPMPVDGASSVADRH</sequence>
<evidence type="ECO:0000313" key="2">
    <source>
        <dbReference type="EMBL" id="RZC61092.1"/>
    </source>
</evidence>
<dbReference type="Proteomes" id="UP000316621">
    <property type="component" value="Chromosome 5"/>
</dbReference>
<evidence type="ECO:0000313" key="3">
    <source>
        <dbReference type="Proteomes" id="UP000316621"/>
    </source>
</evidence>
<keyword evidence="3" id="KW-1185">Reference proteome</keyword>
<organism evidence="2 3">
    <name type="scientific">Papaver somniferum</name>
    <name type="common">Opium poppy</name>
    <dbReference type="NCBI Taxonomy" id="3469"/>
    <lineage>
        <taxon>Eukaryota</taxon>
        <taxon>Viridiplantae</taxon>
        <taxon>Streptophyta</taxon>
        <taxon>Embryophyta</taxon>
        <taxon>Tracheophyta</taxon>
        <taxon>Spermatophyta</taxon>
        <taxon>Magnoliopsida</taxon>
        <taxon>Ranunculales</taxon>
        <taxon>Papaveraceae</taxon>
        <taxon>Papaveroideae</taxon>
        <taxon>Papaver</taxon>
    </lineage>
</organism>
<dbReference type="Gramene" id="RZC61092">
    <property type="protein sequence ID" value="RZC61092"/>
    <property type="gene ID" value="C5167_022840"/>
</dbReference>